<proteinExistence type="predicted"/>
<reference evidence="5" key="1">
    <citation type="submission" date="2013-07" db="EMBL/GenBank/DDBJ databases">
        <title>Sub-species coevolution in mutualistic symbiosis.</title>
        <authorList>
            <person name="Murfin K."/>
            <person name="Klassen J."/>
            <person name="Lee M."/>
            <person name="Forst S."/>
            <person name="Stock P."/>
            <person name="Goodrich-Blair H."/>
        </authorList>
    </citation>
    <scope>NUCLEOTIDE SEQUENCE [LARGE SCALE GENOMIC DNA]</scope>
    <source>
        <strain evidence="5">Puntauvense</strain>
    </source>
</reference>
<dbReference type="Pfam" id="PF00717">
    <property type="entry name" value="Peptidase_S24"/>
    <property type="match status" value="1"/>
</dbReference>
<protein>
    <submittedName>
        <fullName evidence="5">Phage transcriptional regulator</fullName>
    </submittedName>
</protein>
<dbReference type="EMBL" id="CBSW010000063">
    <property type="protein sequence ID" value="CDG95760.1"/>
    <property type="molecule type" value="Genomic_DNA"/>
</dbReference>
<organism evidence="5">
    <name type="scientific">Xenorhabdus bovienii str. puntauvense</name>
    <dbReference type="NCBI Taxonomy" id="1398201"/>
    <lineage>
        <taxon>Bacteria</taxon>
        <taxon>Pseudomonadati</taxon>
        <taxon>Pseudomonadota</taxon>
        <taxon>Gammaproteobacteria</taxon>
        <taxon>Enterobacterales</taxon>
        <taxon>Morganellaceae</taxon>
        <taxon>Xenorhabdus</taxon>
    </lineage>
</organism>
<sequence length="248" mass="28137">MVNERNIKAEFSARLKEASADAGFVGRGLGKRITDALAEQGVKVSGPAVWKWLNSKSIPDSGNIFALSRWLGVRPEWLEYGRGGKNFDEMHRAQDKIDELLEGVHTAPSKNNETEVPFYKNIELAAKHNNLNNKNYIEETLHFPRAILSKYEILPKDVIAFPVHDDSMSPIIPKGSTVFVSMGYTNIVDGGIYFIEQEDLFRVRLLYRQLGGKLIIRSYNSEEFPDEEADINTVKIIGRVFCWTVMAW</sequence>
<keyword evidence="2" id="KW-0238">DNA-binding</keyword>
<gene>
    <name evidence="5" type="ORF">XBP1_1550004</name>
</gene>
<dbReference type="HOGENOM" id="CLU_066192_1_4_6"/>
<feature type="domain" description="HTH cro/C1-type" evidence="4">
    <location>
        <begin position="44"/>
        <end position="78"/>
    </location>
</feature>
<dbReference type="AlphaFoldDB" id="A0A077NCW0"/>
<dbReference type="InterPro" id="IPR039418">
    <property type="entry name" value="LexA-like"/>
</dbReference>
<dbReference type="PROSITE" id="PS50943">
    <property type="entry name" value="HTH_CROC1"/>
    <property type="match status" value="1"/>
</dbReference>
<dbReference type="PANTHER" id="PTHR40661">
    <property type="match status" value="1"/>
</dbReference>
<keyword evidence="1" id="KW-0805">Transcription regulation</keyword>
<dbReference type="InterPro" id="IPR010982">
    <property type="entry name" value="Lambda_DNA-bd_dom_sf"/>
</dbReference>
<comment type="caution">
    <text evidence="5">The sequence shown here is derived from an EMBL/GenBank/DDBJ whole genome shotgun (WGS) entry which is preliminary data.</text>
</comment>
<dbReference type="SUPFAM" id="SSF51306">
    <property type="entry name" value="LexA/Signal peptidase"/>
    <property type="match status" value="1"/>
</dbReference>
<keyword evidence="3" id="KW-0804">Transcription</keyword>
<dbReference type="InterPro" id="IPR001387">
    <property type="entry name" value="Cro/C1-type_HTH"/>
</dbReference>
<dbReference type="InterPro" id="IPR015927">
    <property type="entry name" value="Peptidase_S24_S26A/B/C"/>
</dbReference>
<dbReference type="Gene3D" id="1.10.260.40">
    <property type="entry name" value="lambda repressor-like DNA-binding domains"/>
    <property type="match status" value="1"/>
</dbReference>
<dbReference type="Gene3D" id="2.10.109.10">
    <property type="entry name" value="Umud Fragment, subunit A"/>
    <property type="match status" value="1"/>
</dbReference>
<evidence type="ECO:0000313" key="5">
    <source>
        <dbReference type="EMBL" id="CDG95760.1"/>
    </source>
</evidence>
<evidence type="ECO:0000256" key="3">
    <source>
        <dbReference type="ARBA" id="ARBA00023163"/>
    </source>
</evidence>
<dbReference type="CDD" id="cd00093">
    <property type="entry name" value="HTH_XRE"/>
    <property type="match status" value="1"/>
</dbReference>
<evidence type="ECO:0000259" key="4">
    <source>
        <dbReference type="PROSITE" id="PS50943"/>
    </source>
</evidence>
<dbReference type="Proteomes" id="UP000028511">
    <property type="component" value="Unassembled WGS sequence"/>
</dbReference>
<evidence type="ECO:0000256" key="2">
    <source>
        <dbReference type="ARBA" id="ARBA00023125"/>
    </source>
</evidence>
<name>A0A077NCW0_XENBV</name>
<dbReference type="RefSeq" id="WP_038202783.1">
    <property type="nucleotide sequence ID" value="NZ_CAWLWN010000142.1"/>
</dbReference>
<dbReference type="PANTHER" id="PTHR40661:SF2">
    <property type="entry name" value="HTH-TYPE TRANSCRIPTIONAL REGULATOR PRTR"/>
    <property type="match status" value="1"/>
</dbReference>
<dbReference type="InterPro" id="IPR036286">
    <property type="entry name" value="LexA/Signal_pep-like_sf"/>
</dbReference>
<dbReference type="GO" id="GO:0003677">
    <property type="term" value="F:DNA binding"/>
    <property type="evidence" value="ECO:0007669"/>
    <property type="project" value="UniProtKB-KW"/>
</dbReference>
<evidence type="ECO:0000256" key="1">
    <source>
        <dbReference type="ARBA" id="ARBA00023015"/>
    </source>
</evidence>
<dbReference type="CDD" id="cd06529">
    <property type="entry name" value="S24_LexA-like"/>
    <property type="match status" value="1"/>
</dbReference>
<accession>A0A077NCW0</accession>